<evidence type="ECO:0000313" key="2">
    <source>
        <dbReference type="EMBL" id="EHM52777.1"/>
    </source>
</evidence>
<dbReference type="EMBL" id="AGCM01000121">
    <property type="protein sequence ID" value="EHM52777.1"/>
    <property type="molecule type" value="Genomic_DNA"/>
</dbReference>
<name>G9ZH25_9GAMM</name>
<comment type="caution">
    <text evidence="2">The sequence shown here is derived from an EMBL/GenBank/DDBJ whole genome shotgun (WGS) entry which is preliminary data.</text>
</comment>
<evidence type="ECO:0000313" key="3">
    <source>
        <dbReference type="Proteomes" id="UP000004750"/>
    </source>
</evidence>
<dbReference type="AlphaFoldDB" id="G9ZH25"/>
<dbReference type="Proteomes" id="UP000004750">
    <property type="component" value="Unassembled WGS sequence"/>
</dbReference>
<feature type="signal peptide" evidence="1">
    <location>
        <begin position="1"/>
        <end position="18"/>
    </location>
</feature>
<dbReference type="RefSeq" id="WP_006986078.1">
    <property type="nucleotide sequence ID" value="NZ_JH417944.1"/>
</dbReference>
<dbReference type="PROSITE" id="PS51257">
    <property type="entry name" value="PROKAR_LIPOPROTEIN"/>
    <property type="match status" value="1"/>
</dbReference>
<feature type="chain" id="PRO_5003530097" description="DUF4189 domain-containing protein" evidence="1">
    <location>
        <begin position="19"/>
        <end position="269"/>
    </location>
</feature>
<evidence type="ECO:0008006" key="4">
    <source>
        <dbReference type="Google" id="ProtNLM"/>
    </source>
</evidence>
<keyword evidence="1" id="KW-0732">Signal</keyword>
<organism evidence="2 3">
    <name type="scientific">Cardiobacterium valvarum F0432</name>
    <dbReference type="NCBI Taxonomy" id="797473"/>
    <lineage>
        <taxon>Bacteria</taxon>
        <taxon>Pseudomonadati</taxon>
        <taxon>Pseudomonadota</taxon>
        <taxon>Gammaproteobacteria</taxon>
        <taxon>Cardiobacteriales</taxon>
        <taxon>Cardiobacteriaceae</taxon>
        <taxon>Cardiobacterium</taxon>
    </lineage>
</organism>
<proteinExistence type="predicted"/>
<gene>
    <name evidence="2" type="ORF">HMPREF9080_02082</name>
</gene>
<protein>
    <recommendedName>
        <fullName evidence="4">DUF4189 domain-containing protein</fullName>
    </recommendedName>
</protein>
<reference evidence="2 3" key="1">
    <citation type="submission" date="2011-08" db="EMBL/GenBank/DDBJ databases">
        <authorList>
            <person name="Weinstock G."/>
            <person name="Sodergren E."/>
            <person name="Clifton S."/>
            <person name="Fulton L."/>
            <person name="Fulton B."/>
            <person name="Courtney L."/>
            <person name="Fronick C."/>
            <person name="Harrison M."/>
            <person name="Strong C."/>
            <person name="Farmer C."/>
            <person name="Delahaunty K."/>
            <person name="Markovic C."/>
            <person name="Hall O."/>
            <person name="Minx P."/>
            <person name="Tomlinson C."/>
            <person name="Mitreva M."/>
            <person name="Hou S."/>
            <person name="Chen J."/>
            <person name="Wollam A."/>
            <person name="Pepin K.H."/>
            <person name="Johnson M."/>
            <person name="Bhonagiri V."/>
            <person name="Zhang X."/>
            <person name="Suruliraj S."/>
            <person name="Warren W."/>
            <person name="Chinwalla A."/>
            <person name="Mardis E.R."/>
            <person name="Wilson R.K."/>
        </authorList>
    </citation>
    <scope>NUCLEOTIDE SEQUENCE [LARGE SCALE GENOMIC DNA]</scope>
    <source>
        <strain evidence="2 3">F0432</strain>
    </source>
</reference>
<dbReference type="STRING" id="797473.HMPREF9080_02082"/>
<evidence type="ECO:0000256" key="1">
    <source>
        <dbReference type="SAM" id="SignalP"/>
    </source>
</evidence>
<dbReference type="HOGENOM" id="CLU_1033229_0_0_6"/>
<sequence>MPRYPYLFLALLGGAACAQTPEQLMQQSAAATYQQQQIQQQQMMGHIFDNIARCGDANGYGCRQPQQEVDNSRPVEWTMTGLEDSYGGIAIAYRNDIILDDYSNTLPFSWEAYRDYTSVIDGMAMHEVSPFGFYSPFRIYSAGTFRNQPGSEADVRAKLREECGEDACIVATVYRNVCNAVAVGWLPDYSGVRIYTARQAHHGNTAYGKGWYGHTDPEEWRTAHTMVATSVADALKRCQNDPAVLAASCTAPPDQAKECALPEKLGEYR</sequence>
<accession>G9ZH25</accession>